<dbReference type="AlphaFoldDB" id="A0A8D8A2Y2"/>
<feature type="region of interest" description="Disordered" evidence="1">
    <location>
        <begin position="93"/>
        <end position="123"/>
    </location>
</feature>
<dbReference type="EMBL" id="HBUE01009139">
    <property type="protein sequence ID" value="CAG6447449.1"/>
    <property type="molecule type" value="Transcribed_RNA"/>
</dbReference>
<proteinExistence type="predicted"/>
<sequence length="123" mass="13565">MTFFKSIYLCSLPSMHFLFQPKLSLAFSRTDLRLFKPTHAHALTTLSRTAPVMSPASTLGGAKFRTAEKAHGTTRSCVRVTTTILPFSVTKIRPASGSRRDRLSSLHSGKAATRASRVQQNRT</sequence>
<protein>
    <submittedName>
        <fullName evidence="2">(northern house mosquito) hypothetical protein</fullName>
    </submittedName>
</protein>
<accession>A0A8D8A2Y2</accession>
<reference evidence="2" key="1">
    <citation type="submission" date="2021-05" db="EMBL/GenBank/DDBJ databases">
        <authorList>
            <person name="Alioto T."/>
            <person name="Alioto T."/>
            <person name="Gomez Garrido J."/>
        </authorList>
    </citation>
    <scope>NUCLEOTIDE SEQUENCE</scope>
</reference>
<dbReference type="EMBL" id="HBUE01009137">
    <property type="protein sequence ID" value="CAG6447446.1"/>
    <property type="molecule type" value="Transcribed_RNA"/>
</dbReference>
<evidence type="ECO:0000256" key="1">
    <source>
        <dbReference type="SAM" id="MobiDB-lite"/>
    </source>
</evidence>
<dbReference type="EMBL" id="HBUE01009138">
    <property type="protein sequence ID" value="CAG6447447.1"/>
    <property type="molecule type" value="Transcribed_RNA"/>
</dbReference>
<name>A0A8D8A2Y2_CULPI</name>
<dbReference type="EMBL" id="HBUE01009133">
    <property type="protein sequence ID" value="CAG6447442.1"/>
    <property type="molecule type" value="Transcribed_RNA"/>
</dbReference>
<organism evidence="2">
    <name type="scientific">Culex pipiens</name>
    <name type="common">House mosquito</name>
    <dbReference type="NCBI Taxonomy" id="7175"/>
    <lineage>
        <taxon>Eukaryota</taxon>
        <taxon>Metazoa</taxon>
        <taxon>Ecdysozoa</taxon>
        <taxon>Arthropoda</taxon>
        <taxon>Hexapoda</taxon>
        <taxon>Insecta</taxon>
        <taxon>Pterygota</taxon>
        <taxon>Neoptera</taxon>
        <taxon>Endopterygota</taxon>
        <taxon>Diptera</taxon>
        <taxon>Nematocera</taxon>
        <taxon>Culicoidea</taxon>
        <taxon>Culicidae</taxon>
        <taxon>Culicinae</taxon>
        <taxon>Culicini</taxon>
        <taxon>Culex</taxon>
        <taxon>Culex</taxon>
    </lineage>
</organism>
<evidence type="ECO:0000313" key="2">
    <source>
        <dbReference type="EMBL" id="CAG6447442.1"/>
    </source>
</evidence>